<dbReference type="Ensembl" id="ENSAPOT00000027509.1">
    <property type="protein sequence ID" value="ENSAPOP00000018019.1"/>
    <property type="gene ID" value="ENSAPOG00000021314.1"/>
</dbReference>
<dbReference type="InterPro" id="IPR036179">
    <property type="entry name" value="Ig-like_dom_sf"/>
</dbReference>
<dbReference type="GO" id="GO:0005102">
    <property type="term" value="F:signaling receptor binding"/>
    <property type="evidence" value="ECO:0007669"/>
    <property type="project" value="TreeGrafter"/>
</dbReference>
<name>A0A3Q1FNH9_9TELE</name>
<sequence length="93" mass="11084">IENRSVHKYYQDQDQLEDQHQSFRNRTSLFKDQISRGNASLQLTEVKVQDEGRYKCFTNETQNNHKWTQNDVWILSNVQNKVVLSETVKDNLL</sequence>
<proteinExistence type="predicted"/>
<keyword evidence="4" id="KW-1015">Disulfide bond</keyword>
<dbReference type="GO" id="GO:0009897">
    <property type="term" value="C:external side of plasma membrane"/>
    <property type="evidence" value="ECO:0007669"/>
    <property type="project" value="TreeGrafter"/>
</dbReference>
<organism evidence="8 9">
    <name type="scientific">Acanthochromis polyacanthus</name>
    <name type="common">spiny chromis</name>
    <dbReference type="NCBI Taxonomy" id="80966"/>
    <lineage>
        <taxon>Eukaryota</taxon>
        <taxon>Metazoa</taxon>
        <taxon>Chordata</taxon>
        <taxon>Craniata</taxon>
        <taxon>Vertebrata</taxon>
        <taxon>Euteleostomi</taxon>
        <taxon>Actinopterygii</taxon>
        <taxon>Neopterygii</taxon>
        <taxon>Teleostei</taxon>
        <taxon>Neoteleostei</taxon>
        <taxon>Acanthomorphata</taxon>
        <taxon>Ovalentaria</taxon>
        <taxon>Pomacentridae</taxon>
        <taxon>Acanthochromis</taxon>
    </lineage>
</organism>
<evidence type="ECO:0000259" key="7">
    <source>
        <dbReference type="Pfam" id="PF07686"/>
    </source>
</evidence>
<dbReference type="Proteomes" id="UP000257200">
    <property type="component" value="Unplaced"/>
</dbReference>
<dbReference type="Gene3D" id="2.60.40.10">
    <property type="entry name" value="Immunoglobulins"/>
    <property type="match status" value="1"/>
</dbReference>
<evidence type="ECO:0000256" key="4">
    <source>
        <dbReference type="ARBA" id="ARBA00023157"/>
    </source>
</evidence>
<dbReference type="GO" id="GO:0001817">
    <property type="term" value="P:regulation of cytokine production"/>
    <property type="evidence" value="ECO:0007669"/>
    <property type="project" value="TreeGrafter"/>
</dbReference>
<dbReference type="FunFam" id="2.60.40.10:FF:000142">
    <property type="entry name" value="V-set domain-containing T-cell activation inhibitor 1"/>
    <property type="match status" value="1"/>
</dbReference>
<evidence type="ECO:0000256" key="3">
    <source>
        <dbReference type="ARBA" id="ARBA00023136"/>
    </source>
</evidence>
<evidence type="ECO:0000313" key="8">
    <source>
        <dbReference type="Ensembl" id="ENSAPOP00000018019.1"/>
    </source>
</evidence>
<dbReference type="GO" id="GO:0050863">
    <property type="term" value="P:regulation of T cell activation"/>
    <property type="evidence" value="ECO:0007669"/>
    <property type="project" value="UniProtKB-ARBA"/>
</dbReference>
<dbReference type="STRING" id="80966.ENSAPOP00000018019"/>
<feature type="domain" description="Immunoglobulin V-set" evidence="7">
    <location>
        <begin position="7"/>
        <end position="65"/>
    </location>
</feature>
<evidence type="ECO:0000313" key="9">
    <source>
        <dbReference type="Proteomes" id="UP000257200"/>
    </source>
</evidence>
<evidence type="ECO:0000256" key="1">
    <source>
        <dbReference type="ARBA" id="ARBA00004370"/>
    </source>
</evidence>
<evidence type="ECO:0000256" key="2">
    <source>
        <dbReference type="ARBA" id="ARBA00022729"/>
    </source>
</evidence>
<dbReference type="InterPro" id="IPR013106">
    <property type="entry name" value="Ig_V-set"/>
</dbReference>
<dbReference type="PANTHER" id="PTHR24100:SF149">
    <property type="entry name" value="BG-LIKE ANTIGEN 1-RELATED"/>
    <property type="match status" value="1"/>
</dbReference>
<comment type="subcellular location">
    <subcellularLocation>
        <location evidence="1">Membrane</location>
    </subcellularLocation>
</comment>
<evidence type="ECO:0000256" key="5">
    <source>
        <dbReference type="ARBA" id="ARBA00023180"/>
    </source>
</evidence>
<keyword evidence="6" id="KW-0393">Immunoglobulin domain</keyword>
<keyword evidence="9" id="KW-1185">Reference proteome</keyword>
<dbReference type="GO" id="GO:1903037">
    <property type="term" value="P:regulation of leukocyte cell-cell adhesion"/>
    <property type="evidence" value="ECO:0007669"/>
    <property type="project" value="UniProtKB-ARBA"/>
</dbReference>
<dbReference type="GeneTree" id="ENSGT01020000230622"/>
<evidence type="ECO:0000256" key="6">
    <source>
        <dbReference type="ARBA" id="ARBA00023319"/>
    </source>
</evidence>
<dbReference type="PANTHER" id="PTHR24100">
    <property type="entry name" value="BUTYROPHILIN"/>
    <property type="match status" value="1"/>
</dbReference>
<dbReference type="GO" id="GO:0050852">
    <property type="term" value="P:T cell receptor signaling pathway"/>
    <property type="evidence" value="ECO:0007669"/>
    <property type="project" value="TreeGrafter"/>
</dbReference>
<reference evidence="8" key="1">
    <citation type="submission" date="2025-08" db="UniProtKB">
        <authorList>
            <consortium name="Ensembl"/>
        </authorList>
    </citation>
    <scope>IDENTIFICATION</scope>
</reference>
<keyword evidence="5" id="KW-0325">Glycoprotein</keyword>
<dbReference type="InterPro" id="IPR013783">
    <property type="entry name" value="Ig-like_fold"/>
</dbReference>
<dbReference type="InParanoid" id="A0A3Q1FNH9"/>
<keyword evidence="3" id="KW-0472">Membrane</keyword>
<reference evidence="8" key="2">
    <citation type="submission" date="2025-09" db="UniProtKB">
        <authorList>
            <consortium name="Ensembl"/>
        </authorList>
    </citation>
    <scope>IDENTIFICATION</scope>
</reference>
<accession>A0A3Q1FNH9</accession>
<dbReference type="AlphaFoldDB" id="A0A3Q1FNH9"/>
<keyword evidence="2" id="KW-0732">Signal</keyword>
<dbReference type="Pfam" id="PF07686">
    <property type="entry name" value="V-set"/>
    <property type="match status" value="1"/>
</dbReference>
<protein>
    <recommendedName>
        <fullName evidence="7">Immunoglobulin V-set domain-containing protein</fullName>
    </recommendedName>
</protein>
<dbReference type="InterPro" id="IPR050504">
    <property type="entry name" value="IgSF_BTN/MOG"/>
</dbReference>
<dbReference type="SUPFAM" id="SSF48726">
    <property type="entry name" value="Immunoglobulin"/>
    <property type="match status" value="1"/>
</dbReference>